<dbReference type="Pfam" id="PF01926">
    <property type="entry name" value="MMR_HSR1"/>
    <property type="match status" value="1"/>
</dbReference>
<dbReference type="InterPro" id="IPR030393">
    <property type="entry name" value="G_ENGB_dom"/>
</dbReference>
<feature type="domain" description="EngB-type G" evidence="11">
    <location>
        <begin position="22"/>
        <end position="194"/>
    </location>
</feature>
<reference evidence="12 13" key="1">
    <citation type="submission" date="2017-05" db="EMBL/GenBank/DDBJ databases">
        <authorList>
            <person name="Varghese N."/>
            <person name="Submissions S."/>
        </authorList>
    </citation>
    <scope>NUCLEOTIDE SEQUENCE [LARGE SCALE GENOMIC DNA]</scope>
    <source>
        <strain evidence="12 13">DSM 15522</strain>
    </source>
</reference>
<keyword evidence="13" id="KW-1185">Reference proteome</keyword>
<comment type="caution">
    <text evidence="12">The sequence shown here is derived from an EMBL/GenBank/DDBJ whole genome shotgun (WGS) entry which is preliminary data.</text>
</comment>
<dbReference type="PANTHER" id="PTHR11649:SF13">
    <property type="entry name" value="ENGB-TYPE G DOMAIN-CONTAINING PROTEIN"/>
    <property type="match status" value="1"/>
</dbReference>
<organism evidence="12 13">
    <name type="scientific">Desulfurobacterium pacificum</name>
    <dbReference type="NCBI Taxonomy" id="240166"/>
    <lineage>
        <taxon>Bacteria</taxon>
        <taxon>Pseudomonadati</taxon>
        <taxon>Aquificota</taxon>
        <taxon>Aquificia</taxon>
        <taxon>Desulfurobacteriales</taxon>
        <taxon>Desulfurobacteriaceae</taxon>
        <taxon>Desulfurobacterium</taxon>
    </lineage>
</organism>
<evidence type="ECO:0000256" key="5">
    <source>
        <dbReference type="ARBA" id="ARBA00022741"/>
    </source>
</evidence>
<dbReference type="RefSeq" id="WP_283400596.1">
    <property type="nucleotide sequence ID" value="NZ_FXUB01000003.1"/>
</dbReference>
<dbReference type="InterPro" id="IPR019987">
    <property type="entry name" value="GTP-bd_ribosome_bio_YsxC"/>
</dbReference>
<evidence type="ECO:0000256" key="2">
    <source>
        <dbReference type="ARBA" id="ARBA00009638"/>
    </source>
</evidence>
<evidence type="ECO:0000256" key="9">
    <source>
        <dbReference type="ARBA" id="ARBA00023306"/>
    </source>
</evidence>
<evidence type="ECO:0000313" key="12">
    <source>
        <dbReference type="EMBL" id="SMP13450.1"/>
    </source>
</evidence>
<evidence type="ECO:0000256" key="4">
    <source>
        <dbReference type="ARBA" id="ARBA00022723"/>
    </source>
</evidence>
<evidence type="ECO:0000256" key="10">
    <source>
        <dbReference type="HAMAP-Rule" id="MF_00321"/>
    </source>
</evidence>
<dbReference type="Proteomes" id="UP001157911">
    <property type="component" value="Unassembled WGS sequence"/>
</dbReference>
<evidence type="ECO:0000256" key="6">
    <source>
        <dbReference type="ARBA" id="ARBA00022842"/>
    </source>
</evidence>
<accession>A0ABY1NMF3</accession>
<dbReference type="NCBIfam" id="TIGR00231">
    <property type="entry name" value="small_GTP"/>
    <property type="match status" value="1"/>
</dbReference>
<comment type="function">
    <text evidence="10">Necessary for normal cell division and for the maintenance of normal septation.</text>
</comment>
<keyword evidence="6" id="KW-0460">Magnesium</keyword>
<evidence type="ECO:0000256" key="1">
    <source>
        <dbReference type="ARBA" id="ARBA00001946"/>
    </source>
</evidence>
<dbReference type="InterPro" id="IPR005225">
    <property type="entry name" value="Small_GTP-bd"/>
</dbReference>
<evidence type="ECO:0000256" key="3">
    <source>
        <dbReference type="ARBA" id="ARBA00022618"/>
    </source>
</evidence>
<keyword evidence="7 10" id="KW-0342">GTP-binding</keyword>
<dbReference type="InterPro" id="IPR006073">
    <property type="entry name" value="GTP-bd"/>
</dbReference>
<gene>
    <name evidence="10" type="primary">engB</name>
    <name evidence="12" type="ORF">SAMN06265339_1136</name>
</gene>
<dbReference type="PROSITE" id="PS51706">
    <property type="entry name" value="G_ENGB"/>
    <property type="match status" value="1"/>
</dbReference>
<dbReference type="Gene3D" id="3.40.50.300">
    <property type="entry name" value="P-loop containing nucleotide triphosphate hydrolases"/>
    <property type="match status" value="1"/>
</dbReference>
<evidence type="ECO:0000313" key="13">
    <source>
        <dbReference type="Proteomes" id="UP001157911"/>
    </source>
</evidence>
<sequence length="194" mass="22277">MKIKNVKLYKTVYVPEDLPQTPYREVAFVGRSNVGKSSLLNTLANNFKLAKVSSEPGKTRSINFFLVDGKFFLVDLPGYGFAKVPFSEQKRWRDLIESYLKERDTLKRVFLLVDSRVGPTEKDVQMKEWLDFYGIPYTIVATKVDKLKKSERVKLKSKIEKGFGDSNVTVIPFSAKTREGRQEVLKEIKKALES</sequence>
<keyword evidence="5 10" id="KW-0547">Nucleotide-binding</keyword>
<evidence type="ECO:0000256" key="7">
    <source>
        <dbReference type="ARBA" id="ARBA00023134"/>
    </source>
</evidence>
<comment type="cofactor">
    <cofactor evidence="1">
        <name>Mg(2+)</name>
        <dbReference type="ChEBI" id="CHEBI:18420"/>
    </cofactor>
</comment>
<dbReference type="NCBIfam" id="TIGR03598">
    <property type="entry name" value="GTPase_YsxC"/>
    <property type="match status" value="1"/>
</dbReference>
<dbReference type="EMBL" id="FXUB01000003">
    <property type="protein sequence ID" value="SMP13450.1"/>
    <property type="molecule type" value="Genomic_DNA"/>
</dbReference>
<dbReference type="SUPFAM" id="SSF52540">
    <property type="entry name" value="P-loop containing nucleoside triphosphate hydrolases"/>
    <property type="match status" value="1"/>
</dbReference>
<protein>
    <recommendedName>
        <fullName evidence="10">Probable GTP-binding protein EngB</fullName>
    </recommendedName>
</protein>
<keyword evidence="9 10" id="KW-0131">Cell cycle</keyword>
<proteinExistence type="inferred from homology"/>
<keyword evidence="3 10" id="KW-0132">Cell division</keyword>
<dbReference type="CDD" id="cd01876">
    <property type="entry name" value="YihA_EngB"/>
    <property type="match status" value="1"/>
</dbReference>
<dbReference type="InterPro" id="IPR027417">
    <property type="entry name" value="P-loop_NTPase"/>
</dbReference>
<dbReference type="HAMAP" id="MF_00321">
    <property type="entry name" value="GTPase_EngB"/>
    <property type="match status" value="1"/>
</dbReference>
<name>A0ABY1NMF3_9BACT</name>
<keyword evidence="4" id="KW-0479">Metal-binding</keyword>
<evidence type="ECO:0000256" key="8">
    <source>
        <dbReference type="ARBA" id="ARBA00023210"/>
    </source>
</evidence>
<dbReference type="PANTHER" id="PTHR11649">
    <property type="entry name" value="MSS1/TRME-RELATED GTP-BINDING PROTEIN"/>
    <property type="match status" value="1"/>
</dbReference>
<comment type="similarity">
    <text evidence="2 10">Belongs to the TRAFAC class TrmE-Era-EngA-EngB-Septin-like GTPase superfamily. EngB GTPase family.</text>
</comment>
<evidence type="ECO:0000259" key="11">
    <source>
        <dbReference type="PROSITE" id="PS51706"/>
    </source>
</evidence>
<keyword evidence="8 10" id="KW-0717">Septation</keyword>